<dbReference type="Gene3D" id="3.30.70.330">
    <property type="match status" value="1"/>
</dbReference>
<dbReference type="InterPro" id="IPR000504">
    <property type="entry name" value="RRM_dom"/>
</dbReference>
<dbReference type="SUPFAM" id="SSF54928">
    <property type="entry name" value="RNA-binding domain, RBD"/>
    <property type="match status" value="1"/>
</dbReference>
<name>A0ABQ3H0K7_9NEIS</name>
<evidence type="ECO:0000259" key="1">
    <source>
        <dbReference type="PROSITE" id="PS50102"/>
    </source>
</evidence>
<gene>
    <name evidence="2" type="ORF">GCM10007350_16080</name>
</gene>
<dbReference type="InterPro" id="IPR012677">
    <property type="entry name" value="Nucleotide-bd_a/b_plait_sf"/>
</dbReference>
<dbReference type="InterPro" id="IPR035979">
    <property type="entry name" value="RBD_domain_sf"/>
</dbReference>
<dbReference type="CDD" id="cd00590">
    <property type="entry name" value="RRM_SF"/>
    <property type="match status" value="1"/>
</dbReference>
<evidence type="ECO:0000313" key="3">
    <source>
        <dbReference type="Proteomes" id="UP000604737"/>
    </source>
</evidence>
<sequence length="83" mass="8724">MTAILIGNLPPETSADDVRTLFTDLGMTADVADVTIAEGLGEKLAASVTIDCSTAAAEVLVQRLNGHFWNGRELAASYNPFGQ</sequence>
<comment type="caution">
    <text evidence="2">The sequence shown here is derived from an EMBL/GenBank/DDBJ whole genome shotgun (WGS) entry which is preliminary data.</text>
</comment>
<dbReference type="PROSITE" id="PS50102">
    <property type="entry name" value="RRM"/>
    <property type="match status" value="1"/>
</dbReference>
<feature type="domain" description="RRM" evidence="1">
    <location>
        <begin position="2"/>
        <end position="81"/>
    </location>
</feature>
<dbReference type="RefSeq" id="WP_189459785.1">
    <property type="nucleotide sequence ID" value="NZ_BMYO01000004.1"/>
</dbReference>
<organism evidence="2 3">
    <name type="scientific">Jeongeupia chitinilytica</name>
    <dbReference type="NCBI Taxonomy" id="1041641"/>
    <lineage>
        <taxon>Bacteria</taxon>
        <taxon>Pseudomonadati</taxon>
        <taxon>Pseudomonadota</taxon>
        <taxon>Betaproteobacteria</taxon>
        <taxon>Neisseriales</taxon>
        <taxon>Chitinibacteraceae</taxon>
        <taxon>Jeongeupia</taxon>
    </lineage>
</organism>
<dbReference type="EMBL" id="BMYO01000004">
    <property type="protein sequence ID" value="GHD61556.1"/>
    <property type="molecule type" value="Genomic_DNA"/>
</dbReference>
<evidence type="ECO:0000313" key="2">
    <source>
        <dbReference type="EMBL" id="GHD61556.1"/>
    </source>
</evidence>
<protein>
    <recommendedName>
        <fullName evidence="1">RRM domain-containing protein</fullName>
    </recommendedName>
</protein>
<accession>A0ABQ3H0K7</accession>
<proteinExistence type="predicted"/>
<reference evidence="3" key="1">
    <citation type="journal article" date="2019" name="Int. J. Syst. Evol. Microbiol.">
        <title>The Global Catalogue of Microorganisms (GCM) 10K type strain sequencing project: providing services to taxonomists for standard genome sequencing and annotation.</title>
        <authorList>
            <consortium name="The Broad Institute Genomics Platform"/>
            <consortium name="The Broad Institute Genome Sequencing Center for Infectious Disease"/>
            <person name="Wu L."/>
            <person name="Ma J."/>
        </authorList>
    </citation>
    <scope>NUCLEOTIDE SEQUENCE [LARGE SCALE GENOMIC DNA]</scope>
    <source>
        <strain evidence="3">KCTC 23701</strain>
    </source>
</reference>
<dbReference type="Proteomes" id="UP000604737">
    <property type="component" value="Unassembled WGS sequence"/>
</dbReference>
<keyword evidence="3" id="KW-1185">Reference proteome</keyword>